<keyword evidence="1" id="KW-1133">Transmembrane helix</keyword>
<proteinExistence type="predicted"/>
<evidence type="ECO:0000256" key="1">
    <source>
        <dbReference type="SAM" id="Phobius"/>
    </source>
</evidence>
<name>A0A5B7I0D5_PORTR</name>
<organism evidence="2 3">
    <name type="scientific">Portunus trituberculatus</name>
    <name type="common">Swimming crab</name>
    <name type="synonym">Neptunus trituberculatus</name>
    <dbReference type="NCBI Taxonomy" id="210409"/>
    <lineage>
        <taxon>Eukaryota</taxon>
        <taxon>Metazoa</taxon>
        <taxon>Ecdysozoa</taxon>
        <taxon>Arthropoda</taxon>
        <taxon>Crustacea</taxon>
        <taxon>Multicrustacea</taxon>
        <taxon>Malacostraca</taxon>
        <taxon>Eumalacostraca</taxon>
        <taxon>Eucarida</taxon>
        <taxon>Decapoda</taxon>
        <taxon>Pleocyemata</taxon>
        <taxon>Brachyura</taxon>
        <taxon>Eubrachyura</taxon>
        <taxon>Portunoidea</taxon>
        <taxon>Portunidae</taxon>
        <taxon>Portuninae</taxon>
        <taxon>Portunus</taxon>
    </lineage>
</organism>
<feature type="transmembrane region" description="Helical" evidence="1">
    <location>
        <begin position="84"/>
        <end position="104"/>
    </location>
</feature>
<keyword evidence="1" id="KW-0472">Membrane</keyword>
<keyword evidence="3" id="KW-1185">Reference proteome</keyword>
<feature type="transmembrane region" description="Helical" evidence="1">
    <location>
        <begin position="181"/>
        <end position="202"/>
    </location>
</feature>
<reference evidence="2 3" key="1">
    <citation type="submission" date="2019-05" db="EMBL/GenBank/DDBJ databases">
        <title>Another draft genome of Portunus trituberculatus and its Hox gene families provides insights of decapod evolution.</title>
        <authorList>
            <person name="Jeong J.-H."/>
            <person name="Song I."/>
            <person name="Kim S."/>
            <person name="Choi T."/>
            <person name="Kim D."/>
            <person name="Ryu S."/>
            <person name="Kim W."/>
        </authorList>
    </citation>
    <scope>NUCLEOTIDE SEQUENCE [LARGE SCALE GENOMIC DNA]</scope>
    <source>
        <tissue evidence="2">Muscle</tissue>
    </source>
</reference>
<feature type="transmembrane region" description="Helical" evidence="1">
    <location>
        <begin position="116"/>
        <end position="140"/>
    </location>
</feature>
<accession>A0A5B7I0D5</accession>
<evidence type="ECO:0000313" key="3">
    <source>
        <dbReference type="Proteomes" id="UP000324222"/>
    </source>
</evidence>
<protein>
    <submittedName>
        <fullName evidence="2">Uncharacterized protein</fullName>
    </submittedName>
</protein>
<sequence>MGPVSLKSTTYFPLAVAYYVCGFVGNAALIRQSYACNICSPPQVAPHRCISPAQRHPLMTLQVFPLLYPCFRVPYLHIWFHGPYLPVFTFFSVSAFTFIFLYLFSGYMFPHLLSYFLFYLCFHVDVLYYVFTFPFLFFSLLVSPFLFQADSGILFSHPCLHILYLNLIYSHVPNFNTFSHFCLNYHLSSLTTSTTPFILLLFSSTPSFHLYIHLTTLTLGLLTFLLDSPKNSHYISESDKISHRGALNGV</sequence>
<comment type="caution">
    <text evidence="2">The sequence shown here is derived from an EMBL/GenBank/DDBJ whole genome shotgun (WGS) entry which is preliminary data.</text>
</comment>
<gene>
    <name evidence="2" type="ORF">E2C01_069975</name>
</gene>
<feature type="transmembrane region" description="Helical" evidence="1">
    <location>
        <begin position="152"/>
        <end position="169"/>
    </location>
</feature>
<feature type="transmembrane region" description="Helical" evidence="1">
    <location>
        <begin position="12"/>
        <end position="30"/>
    </location>
</feature>
<dbReference type="Proteomes" id="UP000324222">
    <property type="component" value="Unassembled WGS sequence"/>
</dbReference>
<dbReference type="EMBL" id="VSRR010041444">
    <property type="protein sequence ID" value="MPC75585.1"/>
    <property type="molecule type" value="Genomic_DNA"/>
</dbReference>
<evidence type="ECO:0000313" key="2">
    <source>
        <dbReference type="EMBL" id="MPC75585.1"/>
    </source>
</evidence>
<keyword evidence="1" id="KW-0812">Transmembrane</keyword>
<dbReference type="AlphaFoldDB" id="A0A5B7I0D5"/>